<dbReference type="PANTHER" id="PTHR48100">
    <property type="entry name" value="BROAD-SPECIFICITY PHOSPHATASE YOR283W-RELATED"/>
    <property type="match status" value="1"/>
</dbReference>
<gene>
    <name evidence="2" type="ORF">UFOPK1650_00768</name>
</gene>
<accession>A0A6J6EA84</accession>
<sequence>MTPFKKFSGSGPNDPELTEEGERQAGLVAKEIEKIKPDLLISSPMKRTKQTAEHITKLTGLEPIIDETWIEGSFGLWDGLTIFEVAEKFPKEYAHWLSSASYAPPGGESYEDCMARARLGMESAVADYPGKRIAVVTHNGMIKTAIAVAMATAPESIFNVDITPCSITTVSIWPSDGLIALRSTNERGHLR</sequence>
<name>A0A6J6EA84_9ZZZZ</name>
<proteinExistence type="predicted"/>
<evidence type="ECO:0000313" key="2">
    <source>
        <dbReference type="EMBL" id="CAB4572224.1"/>
    </source>
</evidence>
<dbReference type="EMBL" id="CAEZTJ010000112">
    <property type="protein sequence ID" value="CAB4572224.1"/>
    <property type="molecule type" value="Genomic_DNA"/>
</dbReference>
<dbReference type="InterPro" id="IPR029033">
    <property type="entry name" value="His_PPase_superfam"/>
</dbReference>
<dbReference type="CDD" id="cd07067">
    <property type="entry name" value="HP_PGM_like"/>
    <property type="match status" value="1"/>
</dbReference>
<dbReference type="SUPFAM" id="SSF53254">
    <property type="entry name" value="Phosphoglycerate mutase-like"/>
    <property type="match status" value="1"/>
</dbReference>
<reference evidence="2" key="1">
    <citation type="submission" date="2020-05" db="EMBL/GenBank/DDBJ databases">
        <authorList>
            <person name="Chiriac C."/>
            <person name="Salcher M."/>
            <person name="Ghai R."/>
            <person name="Kavagutti S V."/>
        </authorList>
    </citation>
    <scope>NUCLEOTIDE SEQUENCE</scope>
</reference>
<dbReference type="Gene3D" id="3.40.50.1240">
    <property type="entry name" value="Phosphoglycerate mutase-like"/>
    <property type="match status" value="1"/>
</dbReference>
<dbReference type="Pfam" id="PF00300">
    <property type="entry name" value="His_Phos_1"/>
    <property type="match status" value="1"/>
</dbReference>
<protein>
    <submittedName>
        <fullName evidence="2">Unannotated protein</fullName>
    </submittedName>
</protein>
<dbReference type="InterPro" id="IPR013078">
    <property type="entry name" value="His_Pase_superF_clade-1"/>
</dbReference>
<dbReference type="GO" id="GO:0016791">
    <property type="term" value="F:phosphatase activity"/>
    <property type="evidence" value="ECO:0007669"/>
    <property type="project" value="TreeGrafter"/>
</dbReference>
<dbReference type="AlphaFoldDB" id="A0A6J6EA84"/>
<feature type="region of interest" description="Disordered" evidence="1">
    <location>
        <begin position="1"/>
        <end position="25"/>
    </location>
</feature>
<dbReference type="PANTHER" id="PTHR48100:SF59">
    <property type="entry name" value="ADENOSYLCOBALAMIN_ALPHA-RIBAZOLE PHOSPHATASE"/>
    <property type="match status" value="1"/>
</dbReference>
<dbReference type="GO" id="GO:0005737">
    <property type="term" value="C:cytoplasm"/>
    <property type="evidence" value="ECO:0007669"/>
    <property type="project" value="TreeGrafter"/>
</dbReference>
<dbReference type="InterPro" id="IPR050275">
    <property type="entry name" value="PGM_Phosphatase"/>
</dbReference>
<organism evidence="2">
    <name type="scientific">freshwater metagenome</name>
    <dbReference type="NCBI Taxonomy" id="449393"/>
    <lineage>
        <taxon>unclassified sequences</taxon>
        <taxon>metagenomes</taxon>
        <taxon>ecological metagenomes</taxon>
    </lineage>
</organism>
<evidence type="ECO:0000256" key="1">
    <source>
        <dbReference type="SAM" id="MobiDB-lite"/>
    </source>
</evidence>